<sequence length="941" mass="105144">MICAICGELAATHLRAGNITAVRISETNFRYRFTLVIYRDTESGVQVGNGSFNFGDGRIVGGRQALINNSLNGFRETALANFTSVVVIEFEHTFLNEGDFIVSYSEGNRNQNIINLGGGASGTIPFHIETFMKISSRFSNNTPQLTVPPLDRACIGSQFFHNSGAFDIDGDSLAYRIVTPQQGRGVDANFYLPVNDATVSNLREDGGSPARFQIDPFDGTLVWDAAQFVGEYSIAFIVEEWRKSEITGEAELIGYVTRDMQIIAVTCENDRPELVLPADTCISALSEIQVVVTGRDVNDDQVFIEAFGGSFQVNTSPASFLALPDLVDDRSFRDQPAQSLFTWQTSLSHIRDQPYEVVFKVTDRPADRSQNPLTDFKSLSIKVVAPAPTGLTGDISGQNAIQLEWDNYFAASLNPVMQIYRRIDSFEFNPINCNVGIPANSGYELIDEVPIDQRNYLDDNDVMSGVNYCYRLVASFPLPNGGTSYASQEFCLKNNTDVPNMVNASVQETDQSAGEIYTRWTAPLEINELLFPSPYRYELFRQTGLTGNANRTLIASTFDTVFVDTGLNTQDETYNYFVRFFDADDNLIDSAATASTPRLSSTPEILAVNLSWQSNVPWSNSIQSSPYHYIYRNRTDLNAQDEDTFVLIDSVNVLTSGQRYIDDGRFNSRPLNGELVYCYFVTTQGSYGNPQILSPLLNDSQISCAQPEDNSPPEDPEIDLPDNIIAIEGPDGSVLNIINSPICELDNFSPCEQLEFSNTVNWTISNIDDVAFFNIYFSTSGMDNSYELVGTSTTTQFTHTGLPEIKGCYRITAVDGADNESQMTDPICFDNCPYYELPNTFTPNEDNVNDTFRAFDLDNGRCSRFVSSVEFKVFNRWGKEIFSYNTEQTTNPNYFIDWDGKDNDGKPLNAGTYYYTATVTFNTFDPEKRKQEFKNWVKIVK</sequence>
<dbReference type="InterPro" id="IPR013783">
    <property type="entry name" value="Ig-like_fold"/>
</dbReference>
<accession>A0A1E5T4A5</accession>
<dbReference type="InterPro" id="IPR026341">
    <property type="entry name" value="T9SS_type_B"/>
</dbReference>
<dbReference type="Gene3D" id="2.60.40.10">
    <property type="entry name" value="Immunoglobulins"/>
    <property type="match status" value="2"/>
</dbReference>
<comment type="caution">
    <text evidence="1">The sequence shown here is derived from an EMBL/GenBank/DDBJ whole genome shotgun (WGS) entry which is preliminary data.</text>
</comment>
<evidence type="ECO:0000313" key="1">
    <source>
        <dbReference type="EMBL" id="OEK06212.1"/>
    </source>
</evidence>
<dbReference type="Proteomes" id="UP000095552">
    <property type="component" value="Unassembled WGS sequence"/>
</dbReference>
<dbReference type="STRING" id="1563681.BFP71_00610"/>
<dbReference type="AlphaFoldDB" id="A0A1E5T4A5"/>
<reference evidence="1 2" key="1">
    <citation type="submission" date="2016-08" db="EMBL/GenBank/DDBJ databases">
        <title>Draft genome of Fabibacter sp. strain SK-8.</title>
        <authorList>
            <person name="Wong S.-K."/>
            <person name="Hamasaki K."/>
            <person name="Yoshizawa S."/>
        </authorList>
    </citation>
    <scope>NUCLEOTIDE SEQUENCE [LARGE SCALE GENOMIC DNA]</scope>
    <source>
        <strain evidence="1 2">SK-8</strain>
    </source>
</reference>
<evidence type="ECO:0008006" key="3">
    <source>
        <dbReference type="Google" id="ProtNLM"/>
    </source>
</evidence>
<protein>
    <recommendedName>
        <fullName evidence="3">Gliding motility-associated C-terminal domain-containing protein</fullName>
    </recommendedName>
</protein>
<name>A0A1E5T4A5_9BACT</name>
<organism evidence="1 2">
    <name type="scientific">Roseivirga misakiensis</name>
    <dbReference type="NCBI Taxonomy" id="1563681"/>
    <lineage>
        <taxon>Bacteria</taxon>
        <taxon>Pseudomonadati</taxon>
        <taxon>Bacteroidota</taxon>
        <taxon>Cytophagia</taxon>
        <taxon>Cytophagales</taxon>
        <taxon>Roseivirgaceae</taxon>
        <taxon>Roseivirga</taxon>
    </lineage>
</organism>
<dbReference type="Gene3D" id="2.60.40.4070">
    <property type="match status" value="1"/>
</dbReference>
<dbReference type="NCBIfam" id="TIGR04131">
    <property type="entry name" value="Bac_Flav_CTERM"/>
    <property type="match status" value="1"/>
</dbReference>
<gene>
    <name evidence="1" type="ORF">BFP71_00610</name>
</gene>
<dbReference type="Pfam" id="PF13585">
    <property type="entry name" value="CHU_C"/>
    <property type="match status" value="1"/>
</dbReference>
<keyword evidence="2" id="KW-1185">Reference proteome</keyword>
<dbReference type="EMBL" id="MDGQ01000003">
    <property type="protein sequence ID" value="OEK06212.1"/>
    <property type="molecule type" value="Genomic_DNA"/>
</dbReference>
<proteinExistence type="predicted"/>
<evidence type="ECO:0000313" key="2">
    <source>
        <dbReference type="Proteomes" id="UP000095552"/>
    </source>
</evidence>